<evidence type="ECO:0000313" key="2">
    <source>
        <dbReference type="Proteomes" id="UP000178935"/>
    </source>
</evidence>
<accession>A0A1G2JKU6</accession>
<comment type="caution">
    <text evidence="1">The sequence shown here is derived from an EMBL/GenBank/DDBJ whole genome shotgun (WGS) entry which is preliminary data.</text>
</comment>
<evidence type="ECO:0008006" key="3">
    <source>
        <dbReference type="Google" id="ProtNLM"/>
    </source>
</evidence>
<dbReference type="Proteomes" id="UP000178935">
    <property type="component" value="Unassembled WGS sequence"/>
</dbReference>
<sequence>MIDQNTFVRDSISTERLDMLKLLIEGGTKLPPIVLVPAYEVIRGEICSLNNNRYSMVDGRHRLWLYKDIFEYKEVSALIVSGITTEAQLISVAFQLNAPDGPLSPGKKDIEHTITELLRRKVPKKDIPGLLGYDEVAIKKYINDVESKLKHATTVRAYKRVVEENLTVAEAAKAEGANPESVRNYISRGRRVTKEVMDEMTAEMKTVFKSLHASLHGNSRSISKKLDDGDLTSDNGIALYDMMEQGLVKAMKIVKNESDRFIAKVEE</sequence>
<dbReference type="EMBL" id="MHPU01000039">
    <property type="protein sequence ID" value="OGZ87755.1"/>
    <property type="molecule type" value="Genomic_DNA"/>
</dbReference>
<name>A0A1G2JKU6_9BACT</name>
<protein>
    <recommendedName>
        <fullName evidence="3">ParB/Sulfiredoxin domain-containing protein</fullName>
    </recommendedName>
</protein>
<dbReference type="AlphaFoldDB" id="A0A1G2JKU6"/>
<gene>
    <name evidence="1" type="ORF">A2561_03625</name>
</gene>
<reference evidence="1 2" key="1">
    <citation type="journal article" date="2016" name="Nat. Commun.">
        <title>Thousands of microbial genomes shed light on interconnected biogeochemical processes in an aquifer system.</title>
        <authorList>
            <person name="Anantharaman K."/>
            <person name="Brown C.T."/>
            <person name="Hug L.A."/>
            <person name="Sharon I."/>
            <person name="Castelle C.J."/>
            <person name="Probst A.J."/>
            <person name="Thomas B.C."/>
            <person name="Singh A."/>
            <person name="Wilkins M.J."/>
            <person name="Karaoz U."/>
            <person name="Brodie E.L."/>
            <person name="Williams K.H."/>
            <person name="Hubbard S.S."/>
            <person name="Banfield J.F."/>
        </authorList>
    </citation>
    <scope>NUCLEOTIDE SEQUENCE [LARGE SCALE GENOMIC DNA]</scope>
</reference>
<proteinExistence type="predicted"/>
<evidence type="ECO:0000313" key="1">
    <source>
        <dbReference type="EMBL" id="OGZ87755.1"/>
    </source>
</evidence>
<organism evidence="1 2">
    <name type="scientific">Candidatus Staskawiczbacteria bacterium RIFOXYD1_FULL_32_13</name>
    <dbReference type="NCBI Taxonomy" id="1802234"/>
    <lineage>
        <taxon>Bacteria</taxon>
        <taxon>Candidatus Staskawicziibacteriota</taxon>
    </lineage>
</organism>